<sequence>MLKKLQLKKHALTAISYMLPLVVASGLLIAIGNLTGGQVVKDVDELTIPSALTSLGVLGMGLLPSFIAGYIAYSIADRPGIAPGFLMGQIASFLGAGFLGGMIGGYLVGYICLMIENYVKVPKWAEALMPMMIIPTVSAIVGGLLMYFVLGTPITWLTQALTSFINGLDQNAKVAYGFIIGWLGCLDYGGPISKVPNLICDGLMLEGVYGPEGIKVLAAMVPPFAVAIALLLSKFVGKPIFKKTEQDNIGIAFPMGVCMISEGVIPIAMNDIIRTVFSTSIGCGICGAIAFASGVESMVPSGGVFVIPAMTNPIMAVVALLCGSAVSALLLVLVKKRLDPHEINDLEEPDADEQEVDLSSFSLS</sequence>
<feature type="transmembrane region" description="Helical" evidence="10">
    <location>
        <begin position="128"/>
        <end position="150"/>
    </location>
</feature>
<evidence type="ECO:0000313" key="12">
    <source>
        <dbReference type="EMBL" id="AEB07657.1"/>
    </source>
</evidence>
<feature type="compositionally biased region" description="Acidic residues" evidence="9">
    <location>
        <begin position="345"/>
        <end position="356"/>
    </location>
</feature>
<keyword evidence="8 10" id="KW-0472">Membrane</keyword>
<keyword evidence="5" id="KW-0598">Phosphotransferase system</keyword>
<dbReference type="OrthoDB" id="9782569at2"/>
<comment type="subcellular location">
    <subcellularLocation>
        <location evidence="1">Cell inner membrane</location>
        <topology evidence="1">Multi-pass membrane protein</topology>
    </subcellularLocation>
</comment>
<dbReference type="GO" id="GO:0005886">
    <property type="term" value="C:plasma membrane"/>
    <property type="evidence" value="ECO:0007669"/>
    <property type="project" value="UniProtKB-SubCell"/>
</dbReference>
<dbReference type="PANTHER" id="PTHR30505">
    <property type="entry name" value="FRUCTOSE-LIKE PERMEASE"/>
    <property type="match status" value="1"/>
</dbReference>
<protein>
    <recommendedName>
        <fullName evidence="11">PTS EIIC type-2 domain-containing protein</fullName>
    </recommendedName>
</protein>
<dbReference type="NCBIfam" id="TIGR01427">
    <property type="entry name" value="PTS_IIC_fructo"/>
    <property type="match status" value="1"/>
</dbReference>
<dbReference type="InterPro" id="IPR013014">
    <property type="entry name" value="PTS_EIIC_2"/>
</dbReference>
<dbReference type="PANTHER" id="PTHR30505:SF0">
    <property type="entry name" value="FRUCTOSE-LIKE PTS SYSTEM EIIBC COMPONENT-RELATED"/>
    <property type="match status" value="1"/>
</dbReference>
<reference evidence="13" key="1">
    <citation type="journal article" date="2013" name="Stand. Genomic Sci.">
        <title>Complete genome sequence of Coriobacterium glomerans type strain (PW2(T)) from the midgut of Pyrrhocoris apterus L. (red soldier bug).</title>
        <authorList>
            <person name="Stackebrandt E."/>
            <person name="Zeytun A."/>
            <person name="Lapidus A."/>
            <person name="Nolan M."/>
            <person name="Lucas S."/>
            <person name="Hammon N."/>
            <person name="Deshpande S."/>
            <person name="Cheng J.F."/>
            <person name="Tapia R."/>
            <person name="Goodwin L.A."/>
            <person name="Pitluck S."/>
            <person name="Liolios K."/>
            <person name="Pagani I."/>
            <person name="Ivanova N."/>
            <person name="Mavromatis K."/>
            <person name="Mikhailova N."/>
            <person name="Huntemann M."/>
            <person name="Pati A."/>
            <person name="Chen A."/>
            <person name="Palaniappan K."/>
            <person name="Chang Y.J."/>
            <person name="Land M."/>
            <person name="Hauser L."/>
            <person name="Rohde M."/>
            <person name="Pukall R."/>
            <person name="Goker M."/>
            <person name="Detter J.C."/>
            <person name="Woyke T."/>
            <person name="Bristow J."/>
            <person name="Eisen J.A."/>
            <person name="Markowitz V."/>
            <person name="Hugenholtz P."/>
            <person name="Kyrpides N.C."/>
            <person name="Klenk H.P."/>
        </authorList>
    </citation>
    <scope>NUCLEOTIDE SEQUENCE</scope>
    <source>
        <strain evidence="13">ATCC 49209 / DSM 20642 / JCM 10262 / PW2</strain>
    </source>
</reference>
<evidence type="ECO:0000256" key="4">
    <source>
        <dbReference type="ARBA" id="ARBA00022597"/>
    </source>
</evidence>
<feature type="transmembrane region" description="Helical" evidence="10">
    <location>
        <begin position="12"/>
        <end position="31"/>
    </location>
</feature>
<organism evidence="12 13">
    <name type="scientific">Coriobacterium glomerans (strain ATCC 49209 / DSM 20642 / JCM 10262 / PW2)</name>
    <dbReference type="NCBI Taxonomy" id="700015"/>
    <lineage>
        <taxon>Bacteria</taxon>
        <taxon>Bacillati</taxon>
        <taxon>Actinomycetota</taxon>
        <taxon>Coriobacteriia</taxon>
        <taxon>Coriobacteriales</taxon>
        <taxon>Coriobacteriaceae</taxon>
        <taxon>Coriobacterium</taxon>
    </lineage>
</organism>
<dbReference type="EMBL" id="CP002628">
    <property type="protein sequence ID" value="AEB07657.1"/>
    <property type="molecule type" value="Genomic_DNA"/>
</dbReference>
<dbReference type="GO" id="GO:0008982">
    <property type="term" value="F:protein-N(PI)-phosphohistidine-sugar phosphotransferase activity"/>
    <property type="evidence" value="ECO:0007669"/>
    <property type="project" value="InterPro"/>
</dbReference>
<feature type="transmembrane region" description="Helical" evidence="10">
    <location>
        <begin position="51"/>
        <end position="73"/>
    </location>
</feature>
<evidence type="ECO:0000259" key="11">
    <source>
        <dbReference type="PROSITE" id="PS51104"/>
    </source>
</evidence>
<dbReference type="GO" id="GO:0009401">
    <property type="term" value="P:phosphoenolpyruvate-dependent sugar phosphotransferase system"/>
    <property type="evidence" value="ECO:0007669"/>
    <property type="project" value="UniProtKB-KW"/>
</dbReference>
<feature type="region of interest" description="Disordered" evidence="9">
    <location>
        <begin position="345"/>
        <end position="364"/>
    </location>
</feature>
<evidence type="ECO:0000256" key="3">
    <source>
        <dbReference type="ARBA" id="ARBA00022475"/>
    </source>
</evidence>
<dbReference type="KEGG" id="cgo:Corgl_1558"/>
<evidence type="ECO:0000256" key="10">
    <source>
        <dbReference type="SAM" id="Phobius"/>
    </source>
</evidence>
<keyword evidence="13" id="KW-1185">Reference proteome</keyword>
<feature type="transmembrane region" description="Helical" evidence="10">
    <location>
        <begin position="249"/>
        <end position="269"/>
    </location>
</feature>
<name>F2NAX9_CORGP</name>
<keyword evidence="6 10" id="KW-0812">Transmembrane</keyword>
<evidence type="ECO:0000256" key="2">
    <source>
        <dbReference type="ARBA" id="ARBA00022448"/>
    </source>
</evidence>
<dbReference type="InterPro" id="IPR003352">
    <property type="entry name" value="PTS_EIIC"/>
</dbReference>
<feature type="transmembrane region" description="Helical" evidence="10">
    <location>
        <begin position="314"/>
        <end position="334"/>
    </location>
</feature>
<evidence type="ECO:0000313" key="13">
    <source>
        <dbReference type="Proteomes" id="UP000006851"/>
    </source>
</evidence>
<feature type="transmembrane region" description="Helical" evidence="10">
    <location>
        <begin position="216"/>
        <end position="237"/>
    </location>
</feature>
<proteinExistence type="predicted"/>
<dbReference type="Proteomes" id="UP000006851">
    <property type="component" value="Chromosome"/>
</dbReference>
<dbReference type="InterPro" id="IPR006327">
    <property type="entry name" value="PTS_IIC_fruc"/>
</dbReference>
<dbReference type="PROSITE" id="PS51104">
    <property type="entry name" value="PTS_EIIC_TYPE_2"/>
    <property type="match status" value="1"/>
</dbReference>
<keyword evidence="3" id="KW-1003">Cell membrane</keyword>
<evidence type="ECO:0000256" key="8">
    <source>
        <dbReference type="ARBA" id="ARBA00023136"/>
    </source>
</evidence>
<gene>
    <name evidence="12" type="ordered locus">Corgl_1558</name>
</gene>
<dbReference type="HOGENOM" id="CLU_013155_0_1_11"/>
<evidence type="ECO:0000256" key="7">
    <source>
        <dbReference type="ARBA" id="ARBA00022989"/>
    </source>
</evidence>
<evidence type="ECO:0000256" key="6">
    <source>
        <dbReference type="ARBA" id="ARBA00022692"/>
    </source>
</evidence>
<dbReference type="STRING" id="700015.Corgl_1558"/>
<dbReference type="GO" id="GO:0090563">
    <property type="term" value="F:protein-phosphocysteine-sugar phosphotransferase activity"/>
    <property type="evidence" value="ECO:0007669"/>
    <property type="project" value="TreeGrafter"/>
</dbReference>
<feature type="domain" description="PTS EIIC type-2" evidence="11">
    <location>
        <begin position="7"/>
        <end position="344"/>
    </location>
</feature>
<feature type="transmembrane region" description="Helical" evidence="10">
    <location>
        <begin position="85"/>
        <end position="108"/>
    </location>
</feature>
<dbReference type="InterPro" id="IPR050864">
    <property type="entry name" value="Bacterial_PTS_Sugar_Transport"/>
</dbReference>
<dbReference type="eggNOG" id="COG1299">
    <property type="taxonomic scope" value="Bacteria"/>
</dbReference>
<keyword evidence="7 10" id="KW-1133">Transmembrane helix</keyword>
<accession>F2NAX9</accession>
<keyword evidence="2" id="KW-0813">Transport</keyword>
<evidence type="ECO:0000256" key="9">
    <source>
        <dbReference type="SAM" id="MobiDB-lite"/>
    </source>
</evidence>
<feature type="transmembrane region" description="Helical" evidence="10">
    <location>
        <begin position="276"/>
        <end position="294"/>
    </location>
</feature>
<evidence type="ECO:0000256" key="5">
    <source>
        <dbReference type="ARBA" id="ARBA00022683"/>
    </source>
</evidence>
<dbReference type="RefSeq" id="WP_013709399.1">
    <property type="nucleotide sequence ID" value="NC_015389.1"/>
</dbReference>
<dbReference type="GO" id="GO:0005351">
    <property type="term" value="F:carbohydrate:proton symporter activity"/>
    <property type="evidence" value="ECO:0007669"/>
    <property type="project" value="InterPro"/>
</dbReference>
<dbReference type="AlphaFoldDB" id="F2NAX9"/>
<dbReference type="Pfam" id="PF02378">
    <property type="entry name" value="PTS_EIIC"/>
    <property type="match status" value="1"/>
</dbReference>
<evidence type="ECO:0000256" key="1">
    <source>
        <dbReference type="ARBA" id="ARBA00004429"/>
    </source>
</evidence>
<keyword evidence="4" id="KW-0762">Sugar transport</keyword>